<proteinExistence type="inferred from homology"/>
<dbReference type="SUPFAM" id="SSF53448">
    <property type="entry name" value="Nucleotide-diphospho-sugar transferases"/>
    <property type="match status" value="1"/>
</dbReference>
<feature type="domain" description="Glycosyltransferase 2-like" evidence="4">
    <location>
        <begin position="5"/>
        <end position="185"/>
    </location>
</feature>
<sequence>MKIAVVICTKDRPADLNQCLVSLAIQDYPLCELVIVDASESDATRRLVKGFDMPHGPSIEYISSPRGLTLQRNTGIRRLRSEPDVVCFLDDDVEIEPGYLRNVARKFEADTEGRILGVCGNAANEKPRGIFDRMVRNLFMITDNRSGKILPSGDGGHIYSPRRDETVAVLSGCNMCYRREVFTQYGLAFDEVLTGYAFMEDHDFSFRVSKYGGLVQLADARLVHHVSPVSRPALRDLFENYIIHSFYIFRKNHSPQPFEYLCYGWRLVGKFLQAFQLTLKSRSVFPLSGWISGLLRIRKLVKRVD</sequence>
<evidence type="ECO:0000256" key="3">
    <source>
        <dbReference type="ARBA" id="ARBA00022679"/>
    </source>
</evidence>
<dbReference type="InterPro" id="IPR001173">
    <property type="entry name" value="Glyco_trans_2-like"/>
</dbReference>
<evidence type="ECO:0000256" key="1">
    <source>
        <dbReference type="ARBA" id="ARBA00006739"/>
    </source>
</evidence>
<dbReference type="GO" id="GO:0016757">
    <property type="term" value="F:glycosyltransferase activity"/>
    <property type="evidence" value="ECO:0007669"/>
    <property type="project" value="UniProtKB-KW"/>
</dbReference>
<name>A0A9W6FT88_9BACT</name>
<dbReference type="RefSeq" id="WP_281791685.1">
    <property type="nucleotide sequence ID" value="NZ_BSDR01000001.1"/>
</dbReference>
<dbReference type="PANTHER" id="PTHR43179">
    <property type="entry name" value="RHAMNOSYLTRANSFERASE WBBL"/>
    <property type="match status" value="1"/>
</dbReference>
<evidence type="ECO:0000259" key="4">
    <source>
        <dbReference type="Pfam" id="PF00535"/>
    </source>
</evidence>
<keyword evidence="3 5" id="KW-0808">Transferase</keyword>
<dbReference type="AlphaFoldDB" id="A0A9W6FT88"/>
<keyword evidence="2" id="KW-0328">Glycosyltransferase</keyword>
<reference evidence="5" key="1">
    <citation type="submission" date="2022-12" db="EMBL/GenBank/DDBJ databases">
        <title>Reference genome sequencing for broad-spectrum identification of bacterial and archaeal isolates by mass spectrometry.</title>
        <authorList>
            <person name="Sekiguchi Y."/>
            <person name="Tourlousse D.M."/>
        </authorList>
    </citation>
    <scope>NUCLEOTIDE SEQUENCE</scope>
    <source>
        <strain evidence="5">ASRB1</strain>
    </source>
</reference>
<protein>
    <submittedName>
        <fullName evidence="5">Glycosyl transferase family 2</fullName>
    </submittedName>
</protein>
<dbReference type="Proteomes" id="UP001144372">
    <property type="component" value="Unassembled WGS sequence"/>
</dbReference>
<evidence type="ECO:0000313" key="6">
    <source>
        <dbReference type="Proteomes" id="UP001144372"/>
    </source>
</evidence>
<dbReference type="Gene3D" id="3.90.550.10">
    <property type="entry name" value="Spore Coat Polysaccharide Biosynthesis Protein SpsA, Chain A"/>
    <property type="match status" value="1"/>
</dbReference>
<gene>
    <name evidence="5" type="ORF">DAMNIGENAA_00640</name>
</gene>
<dbReference type="InterPro" id="IPR029044">
    <property type="entry name" value="Nucleotide-diphossugar_trans"/>
</dbReference>
<organism evidence="5 6">
    <name type="scientific">Desulforhabdus amnigena</name>
    <dbReference type="NCBI Taxonomy" id="40218"/>
    <lineage>
        <taxon>Bacteria</taxon>
        <taxon>Pseudomonadati</taxon>
        <taxon>Thermodesulfobacteriota</taxon>
        <taxon>Syntrophobacteria</taxon>
        <taxon>Syntrophobacterales</taxon>
        <taxon>Syntrophobacteraceae</taxon>
        <taxon>Desulforhabdus</taxon>
    </lineage>
</organism>
<dbReference type="PANTHER" id="PTHR43179:SF12">
    <property type="entry name" value="GALACTOFURANOSYLTRANSFERASE GLFT2"/>
    <property type="match status" value="1"/>
</dbReference>
<evidence type="ECO:0000256" key="2">
    <source>
        <dbReference type="ARBA" id="ARBA00022676"/>
    </source>
</evidence>
<comment type="similarity">
    <text evidence="1">Belongs to the glycosyltransferase 2 family.</text>
</comment>
<comment type="caution">
    <text evidence="5">The sequence shown here is derived from an EMBL/GenBank/DDBJ whole genome shotgun (WGS) entry which is preliminary data.</text>
</comment>
<keyword evidence="6" id="KW-1185">Reference proteome</keyword>
<dbReference type="Pfam" id="PF00535">
    <property type="entry name" value="Glycos_transf_2"/>
    <property type="match status" value="1"/>
</dbReference>
<accession>A0A9W6FT88</accession>
<evidence type="ECO:0000313" key="5">
    <source>
        <dbReference type="EMBL" id="GLI32631.1"/>
    </source>
</evidence>
<dbReference type="EMBL" id="BSDR01000001">
    <property type="protein sequence ID" value="GLI32631.1"/>
    <property type="molecule type" value="Genomic_DNA"/>
</dbReference>